<accession>A0A835ZGL5</accession>
<dbReference type="EMBL" id="JAEMGP010000027">
    <property type="protein sequence ID" value="KAG5193320.1"/>
    <property type="molecule type" value="Genomic_DNA"/>
</dbReference>
<dbReference type="AlphaFoldDB" id="A0A835ZGL5"/>
<name>A0A835ZGL5_SHEEP</name>
<proteinExistence type="predicted"/>
<evidence type="ECO:0000256" key="1">
    <source>
        <dbReference type="SAM" id="MobiDB-lite"/>
    </source>
</evidence>
<gene>
    <name evidence="2" type="ORF">JEQ12_019681</name>
</gene>
<feature type="compositionally biased region" description="Polar residues" evidence="1">
    <location>
        <begin position="63"/>
        <end position="78"/>
    </location>
</feature>
<dbReference type="Proteomes" id="UP000664991">
    <property type="component" value="Unassembled WGS sequence"/>
</dbReference>
<evidence type="ECO:0000313" key="3">
    <source>
        <dbReference type="Proteomes" id="UP000664991"/>
    </source>
</evidence>
<protein>
    <submittedName>
        <fullName evidence="2">Uncharacterized protein</fullName>
    </submittedName>
</protein>
<sequence>KTVSRGHWRKRTQRGGASSCCARFSRLGGEGTSLWQPQRVVASAFFRNFPEASLLEGHPPSEAPSQTPGPSSSRIAALSAPQNNSSALFFYECRMVSPPRGAEDSLYQQCGFRLNTKTIPAFRKQVDRYL</sequence>
<evidence type="ECO:0000313" key="2">
    <source>
        <dbReference type="EMBL" id="KAG5193320.1"/>
    </source>
</evidence>
<feature type="region of interest" description="Disordered" evidence="1">
    <location>
        <begin position="56"/>
        <end position="78"/>
    </location>
</feature>
<organism evidence="2 3">
    <name type="scientific">Ovis aries</name>
    <name type="common">Sheep</name>
    <dbReference type="NCBI Taxonomy" id="9940"/>
    <lineage>
        <taxon>Eukaryota</taxon>
        <taxon>Metazoa</taxon>
        <taxon>Chordata</taxon>
        <taxon>Craniata</taxon>
        <taxon>Vertebrata</taxon>
        <taxon>Euteleostomi</taxon>
        <taxon>Mammalia</taxon>
        <taxon>Eutheria</taxon>
        <taxon>Laurasiatheria</taxon>
        <taxon>Artiodactyla</taxon>
        <taxon>Ruminantia</taxon>
        <taxon>Pecora</taxon>
        <taxon>Bovidae</taxon>
        <taxon>Caprinae</taxon>
        <taxon>Ovis</taxon>
    </lineage>
</organism>
<reference evidence="2 3" key="1">
    <citation type="submission" date="2020-12" db="EMBL/GenBank/DDBJ databases">
        <title>De novo assembly of Tibetan sheep genome.</title>
        <authorList>
            <person name="Li X."/>
        </authorList>
    </citation>
    <scope>NUCLEOTIDE SEQUENCE [LARGE SCALE GENOMIC DNA]</scope>
    <source>
        <tissue evidence="2">Heart</tissue>
    </source>
</reference>
<comment type="caution">
    <text evidence="2">The sequence shown here is derived from an EMBL/GenBank/DDBJ whole genome shotgun (WGS) entry which is preliminary data.</text>
</comment>
<feature type="non-terminal residue" evidence="2">
    <location>
        <position position="1"/>
    </location>
</feature>